<dbReference type="AlphaFoldDB" id="A0A084JHM5"/>
<gene>
    <name evidence="2" type="ORF">IO99_02100</name>
</gene>
<keyword evidence="1" id="KW-0472">Membrane</keyword>
<dbReference type="Proteomes" id="UP000028542">
    <property type="component" value="Unassembled WGS sequence"/>
</dbReference>
<keyword evidence="1" id="KW-0812">Transmembrane</keyword>
<evidence type="ECO:0000313" key="3">
    <source>
        <dbReference type="Proteomes" id="UP000028542"/>
    </source>
</evidence>
<evidence type="ECO:0000313" key="2">
    <source>
        <dbReference type="EMBL" id="KEZ88459.1"/>
    </source>
</evidence>
<sequence length="307" mass="34922">MEDNKLLEKNKKVKRRVIIGFIVLILLNLWGLLKVNSLRQDLDSLRGDIYNQYNDMRTSLSSINTTVEETLKKQGSILSDFSYSVEGLDAENKTISINLKGTPKVYKEGLKFYFNYDCSDGDSKSVEGKLDKALNYSAKIAVPIRSTVKFGFTLDYGAEVKKETWEDEYIDQMEYQLQIMPQPFKGKYETKGDEVIIDGWIESVIYPSSIVGNSVEEASCKIRINEEVIDEIKLEKSNEPSSEVSNYTGTIKGKYKLKKGDMFDVLVEVQDTYGFKYKYYPMTAFNNNGTLNKLESSGGNAFIQVEP</sequence>
<feature type="transmembrane region" description="Helical" evidence="1">
    <location>
        <begin position="16"/>
        <end position="33"/>
    </location>
</feature>
<accession>A0A084JHM5</accession>
<comment type="caution">
    <text evidence="2">The sequence shown here is derived from an EMBL/GenBank/DDBJ whole genome shotgun (WGS) entry which is preliminary data.</text>
</comment>
<keyword evidence="3" id="KW-1185">Reference proteome</keyword>
<evidence type="ECO:0000256" key="1">
    <source>
        <dbReference type="SAM" id="Phobius"/>
    </source>
</evidence>
<keyword evidence="1" id="KW-1133">Transmembrane helix</keyword>
<name>A0A084JHM5_9CLOT</name>
<proteinExistence type="predicted"/>
<reference evidence="2 3" key="1">
    <citation type="submission" date="2014-07" db="EMBL/GenBank/DDBJ databases">
        <title>Draft genome of Clostridium sulfidigenes 113A isolated from sediments associated with methane hydrate from Krishna Godavari basin.</title>
        <authorList>
            <person name="Honkalas V.S."/>
            <person name="Dabir A.P."/>
            <person name="Arora P."/>
            <person name="Dhakephalkar P.K."/>
        </authorList>
    </citation>
    <scope>NUCLEOTIDE SEQUENCE [LARGE SCALE GENOMIC DNA]</scope>
    <source>
        <strain evidence="2 3">113A</strain>
    </source>
</reference>
<dbReference type="EMBL" id="JPMD01000002">
    <property type="protein sequence ID" value="KEZ88459.1"/>
    <property type="molecule type" value="Genomic_DNA"/>
</dbReference>
<dbReference type="STRING" id="318464.IO99_02100"/>
<dbReference type="RefSeq" id="WP_035129615.1">
    <property type="nucleotide sequence ID" value="NZ_JPMD01000002.1"/>
</dbReference>
<organism evidence="2 3">
    <name type="scientific">Clostridium sulfidigenes</name>
    <dbReference type="NCBI Taxonomy" id="318464"/>
    <lineage>
        <taxon>Bacteria</taxon>
        <taxon>Bacillati</taxon>
        <taxon>Bacillota</taxon>
        <taxon>Clostridia</taxon>
        <taxon>Eubacteriales</taxon>
        <taxon>Clostridiaceae</taxon>
        <taxon>Clostridium</taxon>
    </lineage>
</organism>
<protein>
    <submittedName>
        <fullName evidence="2">Uncharacterized protein</fullName>
    </submittedName>
</protein>